<keyword evidence="4 6" id="KW-1133">Transmembrane helix</keyword>
<feature type="transmembrane region" description="Helical" evidence="6">
    <location>
        <begin position="454"/>
        <end position="475"/>
    </location>
</feature>
<evidence type="ECO:0000256" key="6">
    <source>
        <dbReference type="SAM" id="Phobius"/>
    </source>
</evidence>
<name>A0A151AB16_9EURY</name>
<keyword evidence="5 6" id="KW-0472">Membrane</keyword>
<feature type="transmembrane region" description="Helical" evidence="6">
    <location>
        <begin position="428"/>
        <end position="448"/>
    </location>
</feature>
<feature type="transmembrane region" description="Helical" evidence="6">
    <location>
        <begin position="368"/>
        <end position="388"/>
    </location>
</feature>
<dbReference type="Proteomes" id="UP000075321">
    <property type="component" value="Unassembled WGS sequence"/>
</dbReference>
<keyword evidence="2" id="KW-1003">Cell membrane</keyword>
<organism evidence="7 8">
    <name type="scientific">Halalkalicoccus paucihalophilus</name>
    <dbReference type="NCBI Taxonomy" id="1008153"/>
    <lineage>
        <taxon>Archaea</taxon>
        <taxon>Methanobacteriati</taxon>
        <taxon>Methanobacteriota</taxon>
        <taxon>Stenosarchaea group</taxon>
        <taxon>Halobacteria</taxon>
        <taxon>Halobacteriales</taxon>
        <taxon>Halococcaceae</taxon>
        <taxon>Halalkalicoccus</taxon>
    </lineage>
</organism>
<evidence type="ECO:0000313" key="7">
    <source>
        <dbReference type="EMBL" id="KYH24896.1"/>
    </source>
</evidence>
<feature type="transmembrane region" description="Helical" evidence="6">
    <location>
        <begin position="394"/>
        <end position="416"/>
    </location>
</feature>
<comment type="caution">
    <text evidence="7">The sequence shown here is derived from an EMBL/GenBank/DDBJ whole genome shotgun (WGS) entry which is preliminary data.</text>
</comment>
<keyword evidence="8" id="KW-1185">Reference proteome</keyword>
<evidence type="ECO:0000313" key="8">
    <source>
        <dbReference type="Proteomes" id="UP000075321"/>
    </source>
</evidence>
<dbReference type="RefSeq" id="WP_084383745.1">
    <property type="nucleotide sequence ID" value="NZ_LTAZ01000011.1"/>
</dbReference>
<dbReference type="PATRIC" id="fig|1008153.3.peg.3094"/>
<dbReference type="EMBL" id="LTAZ01000011">
    <property type="protein sequence ID" value="KYH24896.1"/>
    <property type="molecule type" value="Genomic_DNA"/>
</dbReference>
<evidence type="ECO:0000256" key="1">
    <source>
        <dbReference type="ARBA" id="ARBA00004651"/>
    </source>
</evidence>
<dbReference type="GO" id="GO:0005886">
    <property type="term" value="C:plasma membrane"/>
    <property type="evidence" value="ECO:0007669"/>
    <property type="project" value="UniProtKB-SubCell"/>
</dbReference>
<dbReference type="Pfam" id="PF13440">
    <property type="entry name" value="Polysacc_synt_3"/>
    <property type="match status" value="1"/>
</dbReference>
<dbReference type="InterPro" id="IPR050833">
    <property type="entry name" value="Poly_Biosynth_Transport"/>
</dbReference>
<dbReference type="OrthoDB" id="19148at2157"/>
<feature type="transmembrane region" description="Helical" evidence="6">
    <location>
        <begin position="122"/>
        <end position="144"/>
    </location>
</feature>
<evidence type="ECO:0000256" key="4">
    <source>
        <dbReference type="ARBA" id="ARBA00022989"/>
    </source>
</evidence>
<keyword evidence="3 6" id="KW-0812">Transmembrane</keyword>
<sequence length="489" mass="53222">MNSDDITDIGQAGILVLLGTLLSMFSGFLFRLIGARFLTADQFGLVVLGITIVNIASIPCILGLNQGIVKFLSDKDNTHNRNSYITVSLLTTLIAGLFVAFLGIAVNDIIQKFLFEGMNSNSFLYIILLTIPVFALFQLLSGILRGAMDSRGFVNISKVCKPATQLGFTGLAIYLFGTSVSVAGAFFASIFISVSFGLYLVWNHGWRPEIDRSLQYSTLFQFSLPLLISSSVFILLSHVDKLLIGYYINSSGVAIYEVTVTIASLLGLFRSSFGFLLYPKLSEKLSMGKESAIRNMYTQTTKWIILLSTPAFAILVTRPHILVELFGSQYDVNDVRLPLVLLSSGLFLNAIVGPNGEALLGFGHSKKVLFYNLVSVFINIILNIILIPRFGLNGAAAASLIGYTVMNFGKSIDLYINHAIPVLSIKPVITSLLTFVLCIFLVYLLPATSLMIEFALLSSVGFLSLVAGVGVLWIVGGLSEADRELIPKI</sequence>
<dbReference type="PANTHER" id="PTHR30250:SF27">
    <property type="entry name" value="POLYSACCHARIDE BIOSYNTHESIS PROTEIN"/>
    <property type="match status" value="1"/>
</dbReference>
<gene>
    <name evidence="7" type="primary">aglR_4</name>
    <name evidence="7" type="ORF">HAPAU_29880</name>
</gene>
<feature type="transmembrane region" description="Helical" evidence="6">
    <location>
        <begin position="300"/>
        <end position="317"/>
    </location>
</feature>
<feature type="transmembrane region" description="Helical" evidence="6">
    <location>
        <begin position="84"/>
        <end position="110"/>
    </location>
</feature>
<protein>
    <submittedName>
        <fullName evidence="7">Putative flippase AglR</fullName>
    </submittedName>
</protein>
<reference evidence="7 8" key="1">
    <citation type="submission" date="2016-02" db="EMBL/GenBank/DDBJ databases">
        <title>Genome sequence of Halalkalicoccus paucihalophilus DSM 24557.</title>
        <authorList>
            <person name="Poehlein A."/>
            <person name="Daniel R."/>
        </authorList>
    </citation>
    <scope>NUCLEOTIDE SEQUENCE [LARGE SCALE GENOMIC DNA]</scope>
    <source>
        <strain evidence="7 8">DSM 24557</strain>
    </source>
</reference>
<feature type="transmembrane region" description="Helical" evidence="6">
    <location>
        <begin position="214"/>
        <end position="235"/>
    </location>
</feature>
<evidence type="ECO:0000256" key="5">
    <source>
        <dbReference type="ARBA" id="ARBA00023136"/>
    </source>
</evidence>
<feature type="transmembrane region" description="Helical" evidence="6">
    <location>
        <begin position="45"/>
        <end position="64"/>
    </location>
</feature>
<feature type="transmembrane region" description="Helical" evidence="6">
    <location>
        <begin position="337"/>
        <end position="356"/>
    </location>
</feature>
<accession>A0A151AB16</accession>
<comment type="subcellular location">
    <subcellularLocation>
        <location evidence="1">Cell membrane</location>
        <topology evidence="1">Multi-pass membrane protein</topology>
    </subcellularLocation>
</comment>
<feature type="transmembrane region" description="Helical" evidence="6">
    <location>
        <begin position="12"/>
        <end position="33"/>
    </location>
</feature>
<feature type="transmembrane region" description="Helical" evidence="6">
    <location>
        <begin position="171"/>
        <end position="202"/>
    </location>
</feature>
<evidence type="ECO:0000256" key="2">
    <source>
        <dbReference type="ARBA" id="ARBA00022475"/>
    </source>
</evidence>
<proteinExistence type="predicted"/>
<dbReference type="AlphaFoldDB" id="A0A151AB16"/>
<dbReference type="PANTHER" id="PTHR30250">
    <property type="entry name" value="PST FAMILY PREDICTED COLANIC ACID TRANSPORTER"/>
    <property type="match status" value="1"/>
</dbReference>
<evidence type="ECO:0000256" key="3">
    <source>
        <dbReference type="ARBA" id="ARBA00022692"/>
    </source>
</evidence>